<dbReference type="GO" id="GO:0004143">
    <property type="term" value="F:ATP-dependent diacylglycerol kinase activity"/>
    <property type="evidence" value="ECO:0007669"/>
    <property type="project" value="UniProtKB-EC"/>
</dbReference>
<dbReference type="InterPro" id="IPR045540">
    <property type="entry name" value="YegS/DAGK_C"/>
</dbReference>
<dbReference type="GO" id="GO:0005829">
    <property type="term" value="C:cytosol"/>
    <property type="evidence" value="ECO:0007669"/>
    <property type="project" value="TreeGrafter"/>
</dbReference>
<organism evidence="3 4">
    <name type="scientific">Lacipirellula limnantheis</name>
    <dbReference type="NCBI Taxonomy" id="2528024"/>
    <lineage>
        <taxon>Bacteria</taxon>
        <taxon>Pseudomonadati</taxon>
        <taxon>Planctomycetota</taxon>
        <taxon>Planctomycetia</taxon>
        <taxon>Pirellulales</taxon>
        <taxon>Lacipirellulaceae</taxon>
        <taxon>Lacipirellula</taxon>
    </lineage>
</organism>
<dbReference type="Proteomes" id="UP000317909">
    <property type="component" value="Chromosome"/>
</dbReference>
<sequence>MRVIALLNRDSGTAASSTGSPQRDVAEALAAAGLDADVRCVAGDQLAAEAQAIVAIRGVDAVIAGGGDGTIATVAAALVGRETPLGVIPLGTLNHFAKDLGIPTDLAAAAQVIAANRPRPIDLARVNDQTFINNSSVGVYARAIMERDATQRRSRMSKWPAMTIAVLKTFWRAPLIHVRLDAEGTVHRLQTPLIFVGNNRYRLDLLNVGARDRLDEGLLSLYVARAQTRWGMLKLLFNGALGRLQQDRDFETLYPCEVWMETRRTRLHVAADGEVMVMNAPLHYEILPRALKVLLPPLAPGSARGSASTPIDVDRTSNLPPGGARG</sequence>
<dbReference type="PANTHER" id="PTHR30492:SF0">
    <property type="entry name" value="METHYLGLYOXAL SYNTHASE"/>
    <property type="match status" value="1"/>
</dbReference>
<accession>A0A517U408</accession>
<evidence type="ECO:0000313" key="3">
    <source>
        <dbReference type="EMBL" id="QDT75366.1"/>
    </source>
</evidence>
<dbReference type="InterPro" id="IPR017438">
    <property type="entry name" value="ATP-NAD_kinase_N"/>
</dbReference>
<dbReference type="SUPFAM" id="SSF111331">
    <property type="entry name" value="NAD kinase/diacylglycerol kinase-like"/>
    <property type="match status" value="1"/>
</dbReference>
<proteinExistence type="predicted"/>
<evidence type="ECO:0000256" key="1">
    <source>
        <dbReference type="SAM" id="MobiDB-lite"/>
    </source>
</evidence>
<dbReference type="Pfam" id="PF19279">
    <property type="entry name" value="YegS_C"/>
    <property type="match status" value="1"/>
</dbReference>
<keyword evidence="3" id="KW-0808">Transferase</keyword>
<reference evidence="3 4" key="1">
    <citation type="submission" date="2019-02" db="EMBL/GenBank/DDBJ databases">
        <title>Deep-cultivation of Planctomycetes and their phenomic and genomic characterization uncovers novel biology.</title>
        <authorList>
            <person name="Wiegand S."/>
            <person name="Jogler M."/>
            <person name="Boedeker C."/>
            <person name="Pinto D."/>
            <person name="Vollmers J."/>
            <person name="Rivas-Marin E."/>
            <person name="Kohn T."/>
            <person name="Peeters S.H."/>
            <person name="Heuer A."/>
            <person name="Rast P."/>
            <person name="Oberbeckmann S."/>
            <person name="Bunk B."/>
            <person name="Jeske O."/>
            <person name="Meyerdierks A."/>
            <person name="Storesund J.E."/>
            <person name="Kallscheuer N."/>
            <person name="Luecker S."/>
            <person name="Lage O.M."/>
            <person name="Pohl T."/>
            <person name="Merkel B.J."/>
            <person name="Hornburger P."/>
            <person name="Mueller R.-W."/>
            <person name="Bruemmer F."/>
            <person name="Labrenz M."/>
            <person name="Spormann A.M."/>
            <person name="Op den Camp H."/>
            <person name="Overmann J."/>
            <person name="Amann R."/>
            <person name="Jetten M.S.M."/>
            <person name="Mascher T."/>
            <person name="Medema M.H."/>
            <person name="Devos D.P."/>
            <person name="Kaster A.-K."/>
            <person name="Ovreas L."/>
            <person name="Rohde M."/>
            <person name="Galperin M.Y."/>
            <person name="Jogler C."/>
        </authorList>
    </citation>
    <scope>NUCLEOTIDE SEQUENCE [LARGE SCALE GENOMIC DNA]</scope>
    <source>
        <strain evidence="3 4">I41</strain>
    </source>
</reference>
<gene>
    <name evidence="3" type="primary">dagK_2</name>
    <name evidence="3" type="ORF">I41_45760</name>
</gene>
<dbReference type="SMART" id="SM00046">
    <property type="entry name" value="DAGKc"/>
    <property type="match status" value="1"/>
</dbReference>
<protein>
    <submittedName>
        <fullName evidence="3">Diacylglycerol kinase</fullName>
        <ecNumber evidence="3">2.7.1.107</ecNumber>
    </submittedName>
</protein>
<dbReference type="EMBL" id="CP036339">
    <property type="protein sequence ID" value="QDT75366.1"/>
    <property type="molecule type" value="Genomic_DNA"/>
</dbReference>
<dbReference type="Gene3D" id="3.40.50.10330">
    <property type="entry name" value="Probable inorganic polyphosphate/atp-NAD kinase, domain 1"/>
    <property type="match status" value="1"/>
</dbReference>
<dbReference type="InterPro" id="IPR016064">
    <property type="entry name" value="NAD/diacylglycerol_kinase_sf"/>
</dbReference>
<dbReference type="AlphaFoldDB" id="A0A517U408"/>
<name>A0A517U408_9BACT</name>
<dbReference type="InterPro" id="IPR001206">
    <property type="entry name" value="Diacylglycerol_kinase_cat_dom"/>
</dbReference>
<evidence type="ECO:0000313" key="4">
    <source>
        <dbReference type="Proteomes" id="UP000317909"/>
    </source>
</evidence>
<keyword evidence="4" id="KW-1185">Reference proteome</keyword>
<dbReference type="RefSeq" id="WP_145435027.1">
    <property type="nucleotide sequence ID" value="NZ_CP036339.1"/>
</dbReference>
<dbReference type="Pfam" id="PF00781">
    <property type="entry name" value="DAGK_cat"/>
    <property type="match status" value="1"/>
</dbReference>
<feature type="domain" description="DAGKc" evidence="2">
    <location>
        <begin position="1"/>
        <end position="130"/>
    </location>
</feature>
<dbReference type="OrthoDB" id="9815110at2"/>
<dbReference type="GO" id="GO:0019242">
    <property type="term" value="P:methylglyoxal biosynthetic process"/>
    <property type="evidence" value="ECO:0007669"/>
    <property type="project" value="InterPro"/>
</dbReference>
<keyword evidence="3" id="KW-0418">Kinase</keyword>
<dbReference type="PROSITE" id="PS50146">
    <property type="entry name" value="DAGK"/>
    <property type="match status" value="1"/>
</dbReference>
<dbReference type="KEGG" id="llh:I41_45760"/>
<evidence type="ECO:0000259" key="2">
    <source>
        <dbReference type="PROSITE" id="PS50146"/>
    </source>
</evidence>
<feature type="region of interest" description="Disordered" evidence="1">
    <location>
        <begin position="303"/>
        <end position="326"/>
    </location>
</feature>
<dbReference type="EC" id="2.7.1.107" evidence="3"/>
<dbReference type="InterPro" id="IPR004363">
    <property type="entry name" value="Methylgl_synth"/>
</dbReference>
<dbReference type="Gene3D" id="2.60.200.40">
    <property type="match status" value="1"/>
</dbReference>
<dbReference type="GO" id="GO:0008929">
    <property type="term" value="F:methylglyoxal synthase activity"/>
    <property type="evidence" value="ECO:0007669"/>
    <property type="project" value="InterPro"/>
</dbReference>
<dbReference type="PANTHER" id="PTHR30492">
    <property type="entry name" value="METHYLGLYOXAL SYNTHASE"/>
    <property type="match status" value="1"/>
</dbReference>